<accession>A0A8J5JNS4</accession>
<organism evidence="2 3">
    <name type="scientific">Homarus americanus</name>
    <name type="common">American lobster</name>
    <dbReference type="NCBI Taxonomy" id="6706"/>
    <lineage>
        <taxon>Eukaryota</taxon>
        <taxon>Metazoa</taxon>
        <taxon>Ecdysozoa</taxon>
        <taxon>Arthropoda</taxon>
        <taxon>Crustacea</taxon>
        <taxon>Multicrustacea</taxon>
        <taxon>Malacostraca</taxon>
        <taxon>Eumalacostraca</taxon>
        <taxon>Eucarida</taxon>
        <taxon>Decapoda</taxon>
        <taxon>Pleocyemata</taxon>
        <taxon>Astacidea</taxon>
        <taxon>Nephropoidea</taxon>
        <taxon>Nephropidae</taxon>
        <taxon>Homarus</taxon>
    </lineage>
</organism>
<feature type="compositionally biased region" description="Basic and acidic residues" evidence="1">
    <location>
        <begin position="379"/>
        <end position="392"/>
    </location>
</feature>
<proteinExistence type="predicted"/>
<reference evidence="2" key="1">
    <citation type="journal article" date="2021" name="Sci. Adv.">
        <title>The American lobster genome reveals insights on longevity, neural, and immune adaptations.</title>
        <authorList>
            <person name="Polinski J.M."/>
            <person name="Zimin A.V."/>
            <person name="Clark K.F."/>
            <person name="Kohn A.B."/>
            <person name="Sadowski N."/>
            <person name="Timp W."/>
            <person name="Ptitsyn A."/>
            <person name="Khanna P."/>
            <person name="Romanova D.Y."/>
            <person name="Williams P."/>
            <person name="Greenwood S.J."/>
            <person name="Moroz L.L."/>
            <person name="Walt D.R."/>
            <person name="Bodnar A.G."/>
        </authorList>
    </citation>
    <scope>NUCLEOTIDE SEQUENCE</scope>
    <source>
        <strain evidence="2">GMGI-L3</strain>
    </source>
</reference>
<keyword evidence="3" id="KW-1185">Reference proteome</keyword>
<dbReference type="EMBL" id="JAHLQT010034244">
    <property type="protein sequence ID" value="KAG7158980.1"/>
    <property type="molecule type" value="Genomic_DNA"/>
</dbReference>
<sequence>MCMMADCLVYDVGGDDAAPRSPPITLNHHVTIGIFKGHHRGKNSRFVVTTNRSSGGSVEFEVYLEAGGKTFVLMFNRGEMRLLQESARSSEMGRANIPLRDTPGRWQYVGVMVSGGWVMVMSPERGEEAVFQMQLGVDTARCQLSLSSTSRLAITYNCMPGCPVVVRSGSVVSDDLPLVRSRSLYLSPDAAQYTAIFKVEVETEMAKDTLLLEVRRGLLRPQEWNRVDVNVEARHDEVEVWLEVNGEGRASDTLGGRLISSTLGVEELAYASLSTLCRPATPSHQETSEIQQAGSCSWNLVWTLVGITNLLLVLLAGSCCALYRKSSGQSGISAESVGLAVRGSTGILRTNREMARSYHHYEEVDTLRGNSRGPPSVVEDTKKSTNPPEHKASPLAKPLENIAEEDLDLGSGYCLMSARIYQNDPLNS</sequence>
<dbReference type="Proteomes" id="UP000747542">
    <property type="component" value="Unassembled WGS sequence"/>
</dbReference>
<dbReference type="AlphaFoldDB" id="A0A8J5JNS4"/>
<evidence type="ECO:0000313" key="2">
    <source>
        <dbReference type="EMBL" id="KAG7158980.1"/>
    </source>
</evidence>
<gene>
    <name evidence="2" type="ORF">Hamer_G006372</name>
</gene>
<name>A0A8J5JNS4_HOMAM</name>
<comment type="caution">
    <text evidence="2">The sequence shown here is derived from an EMBL/GenBank/DDBJ whole genome shotgun (WGS) entry which is preliminary data.</text>
</comment>
<feature type="region of interest" description="Disordered" evidence="1">
    <location>
        <begin position="366"/>
        <end position="396"/>
    </location>
</feature>
<protein>
    <submittedName>
        <fullName evidence="2">Uncharacterized protein</fullName>
    </submittedName>
</protein>
<evidence type="ECO:0000313" key="3">
    <source>
        <dbReference type="Proteomes" id="UP000747542"/>
    </source>
</evidence>
<evidence type="ECO:0000256" key="1">
    <source>
        <dbReference type="SAM" id="MobiDB-lite"/>
    </source>
</evidence>